<evidence type="ECO:0000313" key="1">
    <source>
        <dbReference type="EMBL" id="MPN13210.1"/>
    </source>
</evidence>
<organism evidence="1">
    <name type="scientific">bioreactor metagenome</name>
    <dbReference type="NCBI Taxonomy" id="1076179"/>
    <lineage>
        <taxon>unclassified sequences</taxon>
        <taxon>metagenomes</taxon>
        <taxon>ecological metagenomes</taxon>
    </lineage>
</organism>
<sequence>MRCCVNGHKYRNGQYEFARKVTHILPYIGIEHGKQGRKRRHQAAYHRAYRNAEANQAPYIPFGLRHAVGAQVLSDHNGNGVAHRQEKHVKQVIDRRGDVHRAQHVKPAQGISLDKRCHAYRPQELIDQKRRALAQNRL</sequence>
<proteinExistence type="predicted"/>
<comment type="caution">
    <text evidence="1">The sequence shown here is derived from an EMBL/GenBank/DDBJ whole genome shotgun (WGS) entry which is preliminary data.</text>
</comment>
<protein>
    <submittedName>
        <fullName evidence="1">Uncharacterized protein</fullName>
    </submittedName>
</protein>
<reference evidence="1" key="1">
    <citation type="submission" date="2019-08" db="EMBL/GenBank/DDBJ databases">
        <authorList>
            <person name="Kucharzyk K."/>
            <person name="Murdoch R.W."/>
            <person name="Higgins S."/>
            <person name="Loffler F."/>
        </authorList>
    </citation>
    <scope>NUCLEOTIDE SEQUENCE</scope>
</reference>
<dbReference type="EMBL" id="VSSQ01059686">
    <property type="protein sequence ID" value="MPN13210.1"/>
    <property type="molecule type" value="Genomic_DNA"/>
</dbReference>
<gene>
    <name evidence="1" type="ORF">SDC9_160530</name>
</gene>
<accession>A0A645FGW4</accession>
<dbReference type="AlphaFoldDB" id="A0A645FGW4"/>
<name>A0A645FGW4_9ZZZZ</name>